<feature type="domain" description="Amidase" evidence="2">
    <location>
        <begin position="26"/>
        <end position="427"/>
    </location>
</feature>
<dbReference type="PANTHER" id="PTHR11895:SF67">
    <property type="entry name" value="AMIDASE DOMAIN-CONTAINING PROTEIN"/>
    <property type="match status" value="1"/>
</dbReference>
<evidence type="ECO:0000256" key="1">
    <source>
        <dbReference type="SAM" id="MobiDB-lite"/>
    </source>
</evidence>
<evidence type="ECO:0000313" key="4">
    <source>
        <dbReference type="Proteomes" id="UP001500305"/>
    </source>
</evidence>
<protein>
    <submittedName>
        <fullName evidence="3">Amidase</fullName>
    </submittedName>
</protein>
<evidence type="ECO:0000313" key="3">
    <source>
        <dbReference type="EMBL" id="GAA2249630.1"/>
    </source>
</evidence>
<name>A0ABN3E7H2_9ACTN</name>
<dbReference type="InterPro" id="IPR000120">
    <property type="entry name" value="Amidase"/>
</dbReference>
<dbReference type="SUPFAM" id="SSF75304">
    <property type="entry name" value="Amidase signature (AS) enzymes"/>
    <property type="match status" value="1"/>
</dbReference>
<organism evidence="3 4">
    <name type="scientific">Kitasatospora cystarginea</name>
    <dbReference type="NCBI Taxonomy" id="58350"/>
    <lineage>
        <taxon>Bacteria</taxon>
        <taxon>Bacillati</taxon>
        <taxon>Actinomycetota</taxon>
        <taxon>Actinomycetes</taxon>
        <taxon>Kitasatosporales</taxon>
        <taxon>Streptomycetaceae</taxon>
        <taxon>Kitasatospora</taxon>
    </lineage>
</organism>
<evidence type="ECO:0000259" key="2">
    <source>
        <dbReference type="Pfam" id="PF01425"/>
    </source>
</evidence>
<dbReference type="PANTHER" id="PTHR11895">
    <property type="entry name" value="TRANSAMIDASE"/>
    <property type="match status" value="1"/>
</dbReference>
<accession>A0ABN3E7H2</accession>
<dbReference type="RefSeq" id="WP_344637370.1">
    <property type="nucleotide sequence ID" value="NZ_BAAATR010000014.1"/>
</dbReference>
<sequence>MEPPIPLVPAAAALRAGDQGPAVEVERLCSRIERTDSVVRAFTPEPGRHARLTAEARAVEARYRRTDAAWACAGRTEPPSLYGVPVGVKDVIQVDGLPTHAGSALPPGVLSGPQAEVVDRLRAVGALVAGKTVTAEFAIDAPGPTRNPHNPGHTPGGSSSGSAAAVAAGLVPLAIGTQTMGSVIRPAAYCGVVGFRPTYGRIPTDGVLAGAPTLDTIGTFTTDLAGAALAASVLCDDWSPVAGDGPPALGVPVGPYLEHAGPLARAAFARQLDTLRGCGLPVREVSVLLPDFDDVVRTFRTISGYELARVHAELFPRFAALYRPGTAAAIRRGREIDGVAYAAALQARSSYRRRIADVMVAQGVDLWVTPAATGPAPLGLGSTGDAVMSLPWSHAGLPAVTLPAGRAPGGLPLGVQLVGAESADEQLIAWASQIEPVFGGAPGVAPPR</sequence>
<dbReference type="Pfam" id="PF01425">
    <property type="entry name" value="Amidase"/>
    <property type="match status" value="1"/>
</dbReference>
<comment type="caution">
    <text evidence="3">The sequence shown here is derived from an EMBL/GenBank/DDBJ whole genome shotgun (WGS) entry which is preliminary data.</text>
</comment>
<dbReference type="InterPro" id="IPR036928">
    <property type="entry name" value="AS_sf"/>
</dbReference>
<dbReference type="Proteomes" id="UP001500305">
    <property type="component" value="Unassembled WGS sequence"/>
</dbReference>
<keyword evidence="4" id="KW-1185">Reference proteome</keyword>
<reference evidence="3 4" key="1">
    <citation type="journal article" date="2019" name="Int. J. Syst. Evol. Microbiol.">
        <title>The Global Catalogue of Microorganisms (GCM) 10K type strain sequencing project: providing services to taxonomists for standard genome sequencing and annotation.</title>
        <authorList>
            <consortium name="The Broad Institute Genomics Platform"/>
            <consortium name="The Broad Institute Genome Sequencing Center for Infectious Disease"/>
            <person name="Wu L."/>
            <person name="Ma J."/>
        </authorList>
    </citation>
    <scope>NUCLEOTIDE SEQUENCE [LARGE SCALE GENOMIC DNA]</scope>
    <source>
        <strain evidence="3 4">JCM 7356</strain>
    </source>
</reference>
<proteinExistence type="predicted"/>
<gene>
    <name evidence="3" type="ORF">GCM10010430_35430</name>
</gene>
<dbReference type="EMBL" id="BAAATR010000014">
    <property type="protein sequence ID" value="GAA2249630.1"/>
    <property type="molecule type" value="Genomic_DNA"/>
</dbReference>
<dbReference type="InterPro" id="IPR023631">
    <property type="entry name" value="Amidase_dom"/>
</dbReference>
<feature type="region of interest" description="Disordered" evidence="1">
    <location>
        <begin position="139"/>
        <end position="161"/>
    </location>
</feature>
<dbReference type="Gene3D" id="3.90.1300.10">
    <property type="entry name" value="Amidase signature (AS) domain"/>
    <property type="match status" value="1"/>
</dbReference>